<feature type="compositionally biased region" description="Basic and acidic residues" evidence="1">
    <location>
        <begin position="140"/>
        <end position="150"/>
    </location>
</feature>
<feature type="compositionally biased region" description="Basic and acidic residues" evidence="1">
    <location>
        <begin position="196"/>
        <end position="208"/>
    </location>
</feature>
<sequence length="352" mass="39306">MRKCPSRKKRRQVDKATSTTDLHQKEAVPPDPSQHYLREDTPEEVDLIQSESSFSATGGTEIEQTTPFLKAIPCLHRCRTPTQDQPHPKDHDPHRDPSPARDTPFDREEPPGRDTPPTIYSRTARRAGESPDSKSPSAKESPDCNHSSERKKWRSKSTSGRSSAYRKRLPGWQRSYDWRSPAWKGPHHRERSRRRSSSDRRRSIDSHESQATSDAAGHSCESHIGTEKAEAIKCFLVVVLAVLAVMYTYPPSISPVSWSVLSQQTLLVTVLNVALLVIAVCSILTTVKTTTATTTELAVAAILCLLNGFLVHQVKFFFPHLSLWLSAVILPLAMLTAGMLCTEMALTSPHTR</sequence>
<protein>
    <submittedName>
        <fullName evidence="3">Uncharacterized protein</fullName>
    </submittedName>
</protein>
<keyword evidence="2" id="KW-0812">Transmembrane</keyword>
<feature type="compositionally biased region" description="Basic residues" evidence="1">
    <location>
        <begin position="185"/>
        <end position="195"/>
    </location>
</feature>
<evidence type="ECO:0000313" key="4">
    <source>
        <dbReference type="Proteomes" id="UP000324222"/>
    </source>
</evidence>
<gene>
    <name evidence="3" type="ORF">E2C01_044775</name>
</gene>
<feature type="compositionally biased region" description="Basic residues" evidence="1">
    <location>
        <begin position="1"/>
        <end position="12"/>
    </location>
</feature>
<dbReference type="AlphaFoldDB" id="A0A5B7FTZ3"/>
<keyword evidence="4" id="KW-1185">Reference proteome</keyword>
<dbReference type="Proteomes" id="UP000324222">
    <property type="component" value="Unassembled WGS sequence"/>
</dbReference>
<feature type="compositionally biased region" description="Basic and acidic residues" evidence="1">
    <location>
        <begin position="86"/>
        <end position="112"/>
    </location>
</feature>
<feature type="region of interest" description="Disordered" evidence="1">
    <location>
        <begin position="49"/>
        <end position="68"/>
    </location>
</feature>
<feature type="region of interest" description="Disordered" evidence="1">
    <location>
        <begin position="76"/>
        <end position="166"/>
    </location>
</feature>
<organism evidence="3 4">
    <name type="scientific">Portunus trituberculatus</name>
    <name type="common">Swimming crab</name>
    <name type="synonym">Neptunus trituberculatus</name>
    <dbReference type="NCBI Taxonomy" id="210409"/>
    <lineage>
        <taxon>Eukaryota</taxon>
        <taxon>Metazoa</taxon>
        <taxon>Ecdysozoa</taxon>
        <taxon>Arthropoda</taxon>
        <taxon>Crustacea</taxon>
        <taxon>Multicrustacea</taxon>
        <taxon>Malacostraca</taxon>
        <taxon>Eumalacostraca</taxon>
        <taxon>Eucarida</taxon>
        <taxon>Decapoda</taxon>
        <taxon>Pleocyemata</taxon>
        <taxon>Brachyura</taxon>
        <taxon>Eubrachyura</taxon>
        <taxon>Portunoidea</taxon>
        <taxon>Portunidae</taxon>
        <taxon>Portuninae</taxon>
        <taxon>Portunus</taxon>
    </lineage>
</organism>
<proteinExistence type="predicted"/>
<evidence type="ECO:0000256" key="1">
    <source>
        <dbReference type="SAM" id="MobiDB-lite"/>
    </source>
</evidence>
<comment type="caution">
    <text evidence="3">The sequence shown here is derived from an EMBL/GenBank/DDBJ whole genome shotgun (WGS) entry which is preliminary data.</text>
</comment>
<evidence type="ECO:0000256" key="2">
    <source>
        <dbReference type="SAM" id="Phobius"/>
    </source>
</evidence>
<name>A0A5B7FTZ3_PORTR</name>
<feature type="transmembrane region" description="Helical" evidence="2">
    <location>
        <begin position="231"/>
        <end position="249"/>
    </location>
</feature>
<keyword evidence="2" id="KW-0472">Membrane</keyword>
<feature type="region of interest" description="Disordered" evidence="1">
    <location>
        <begin position="1"/>
        <end position="41"/>
    </location>
</feature>
<feature type="region of interest" description="Disordered" evidence="1">
    <location>
        <begin position="179"/>
        <end position="219"/>
    </location>
</feature>
<dbReference type="EMBL" id="VSRR010009825">
    <property type="protein sequence ID" value="MPC50941.1"/>
    <property type="molecule type" value="Genomic_DNA"/>
</dbReference>
<evidence type="ECO:0000313" key="3">
    <source>
        <dbReference type="EMBL" id="MPC50941.1"/>
    </source>
</evidence>
<reference evidence="3 4" key="1">
    <citation type="submission" date="2019-05" db="EMBL/GenBank/DDBJ databases">
        <title>Another draft genome of Portunus trituberculatus and its Hox gene families provides insights of decapod evolution.</title>
        <authorList>
            <person name="Jeong J.-H."/>
            <person name="Song I."/>
            <person name="Kim S."/>
            <person name="Choi T."/>
            <person name="Kim D."/>
            <person name="Ryu S."/>
            <person name="Kim W."/>
        </authorList>
    </citation>
    <scope>NUCLEOTIDE SEQUENCE [LARGE SCALE GENOMIC DNA]</scope>
    <source>
        <tissue evidence="3">Muscle</tissue>
    </source>
</reference>
<feature type="transmembrane region" description="Helical" evidence="2">
    <location>
        <begin position="297"/>
        <end position="318"/>
    </location>
</feature>
<keyword evidence="2" id="KW-1133">Transmembrane helix</keyword>
<feature type="compositionally biased region" description="Polar residues" evidence="1">
    <location>
        <begin position="49"/>
        <end position="67"/>
    </location>
</feature>
<feature type="transmembrane region" description="Helical" evidence="2">
    <location>
        <begin position="324"/>
        <end position="346"/>
    </location>
</feature>
<feature type="transmembrane region" description="Helical" evidence="2">
    <location>
        <begin position="261"/>
        <end position="285"/>
    </location>
</feature>
<accession>A0A5B7FTZ3</accession>